<keyword evidence="3" id="KW-0032">Aminotransferase</keyword>
<dbReference type="EMBL" id="CABFWN010000002">
    <property type="protein sequence ID" value="VUG17254.1"/>
    <property type="molecule type" value="Genomic_DNA"/>
</dbReference>
<dbReference type="GO" id="GO:0019878">
    <property type="term" value="P:lysine biosynthetic process via aminoadipic acid"/>
    <property type="evidence" value="ECO:0007669"/>
    <property type="project" value="TreeGrafter"/>
</dbReference>
<proteinExistence type="inferred from homology"/>
<organism evidence="7 8">
    <name type="scientific">Dekkera bruxellensis</name>
    <name type="common">Brettanomyces custersii</name>
    <dbReference type="NCBI Taxonomy" id="5007"/>
    <lineage>
        <taxon>Eukaryota</taxon>
        <taxon>Fungi</taxon>
        <taxon>Dikarya</taxon>
        <taxon>Ascomycota</taxon>
        <taxon>Saccharomycotina</taxon>
        <taxon>Pichiomycetes</taxon>
        <taxon>Pichiales</taxon>
        <taxon>Pichiaceae</taxon>
        <taxon>Brettanomyces</taxon>
    </lineage>
</organism>
<dbReference type="InterPro" id="IPR050859">
    <property type="entry name" value="Class-I_PLP-dep_aminotransf"/>
</dbReference>
<evidence type="ECO:0000259" key="6">
    <source>
        <dbReference type="Pfam" id="PF00155"/>
    </source>
</evidence>
<dbReference type="GO" id="GO:0008793">
    <property type="term" value="F:aromatic-amino-acid transaminase activity"/>
    <property type="evidence" value="ECO:0007669"/>
    <property type="project" value="TreeGrafter"/>
</dbReference>
<sequence length="541" mass="61522">MNSRLYGQNWIRLLSTFYRLKKKSNLTNYYSLLCHRDRPFFKRTICKKTEKRRSNMAFDTIREKNGFSFAHDDLIADRVRKRKNIHFFEVRELPKGVKPHPDPISVAGGMPSHGFFPIESIDVNLDSEPFSFDGKDSFNIPDISKDEDIIDLQKALQYADTTGFPALKRATKEFVSRVVKPKMDEWSTIITLGGADGISKVMDVLVNPGDSVLFEEFTFTPILNYCMERGGNPVPIKLSEVMENNTLGKMEYADELEQMLSHWKEKYPKLPLPKCLYTIPNGHNPLGVAQTFPQKKKIYALAEKYNFFIIEDEPYAYLNFSPVGEKPNFKLTNDEFINKLYPSYTTLDKSGRVCRLETFSKIFAPGTRLGYATGHPQFLEYMKTSANLYTRAPSGLSQAIVNDTIAHLGGTEGWIHWITLVRNHYLERKNALVKAIKDSEAGKKGYLLPLDPSCGMFVSCKINFDKSKESQFSELMQEFLLNCQIAGVLPVLGINMAVDKAFSASRGNFIRIAISYPDKISVLEEAAKRLSSAAIRTFEDL</sequence>
<evidence type="ECO:0000256" key="1">
    <source>
        <dbReference type="ARBA" id="ARBA00001933"/>
    </source>
</evidence>
<comment type="similarity">
    <text evidence="2">Belongs to the class-I pyridoxal-phosphate-dependent aminotransferase family.</text>
</comment>
<feature type="domain" description="Aminotransferase class I/classII large" evidence="6">
    <location>
        <begin position="123"/>
        <end position="461"/>
    </location>
</feature>
<evidence type="ECO:0000256" key="5">
    <source>
        <dbReference type="ARBA" id="ARBA00022898"/>
    </source>
</evidence>
<reference evidence="7 8" key="1">
    <citation type="submission" date="2019-07" db="EMBL/GenBank/DDBJ databases">
        <authorList>
            <person name="Friedrich A."/>
            <person name="Schacherer J."/>
        </authorList>
    </citation>
    <scope>NUCLEOTIDE SEQUENCE [LARGE SCALE GENOMIC DNA]</scope>
</reference>
<dbReference type="PANTHER" id="PTHR42790:SF2">
    <property type="entry name" value="AROMATIC AMINO ACID AMINOTRANSFERASE 2"/>
    <property type="match status" value="1"/>
</dbReference>
<dbReference type="GO" id="GO:0030170">
    <property type="term" value="F:pyridoxal phosphate binding"/>
    <property type="evidence" value="ECO:0007669"/>
    <property type="project" value="InterPro"/>
</dbReference>
<keyword evidence="4" id="KW-0808">Transferase</keyword>
<dbReference type="Proteomes" id="UP000478008">
    <property type="component" value="Unassembled WGS sequence"/>
</dbReference>
<dbReference type="SUPFAM" id="SSF53383">
    <property type="entry name" value="PLP-dependent transferases"/>
    <property type="match status" value="1"/>
</dbReference>
<name>A0A7D9CWE6_DEKBR</name>
<dbReference type="GO" id="GO:0006571">
    <property type="term" value="P:tyrosine biosynthetic process"/>
    <property type="evidence" value="ECO:0007669"/>
    <property type="project" value="TreeGrafter"/>
</dbReference>
<protein>
    <submittedName>
        <fullName evidence="7">DEBR0S2_02366g1_1</fullName>
    </submittedName>
</protein>
<dbReference type="CDD" id="cd00609">
    <property type="entry name" value="AAT_like"/>
    <property type="match status" value="1"/>
</dbReference>
<evidence type="ECO:0000256" key="4">
    <source>
        <dbReference type="ARBA" id="ARBA00022679"/>
    </source>
</evidence>
<dbReference type="AlphaFoldDB" id="A0A7D9CWE6"/>
<dbReference type="InterPro" id="IPR015421">
    <property type="entry name" value="PyrdxlP-dep_Trfase_major"/>
</dbReference>
<evidence type="ECO:0000256" key="2">
    <source>
        <dbReference type="ARBA" id="ARBA00007441"/>
    </source>
</evidence>
<dbReference type="Gene3D" id="3.40.640.10">
    <property type="entry name" value="Type I PLP-dependent aspartate aminotransferase-like (Major domain)"/>
    <property type="match status" value="1"/>
</dbReference>
<evidence type="ECO:0000313" key="7">
    <source>
        <dbReference type="EMBL" id="VUG17254.1"/>
    </source>
</evidence>
<comment type="cofactor">
    <cofactor evidence="1">
        <name>pyridoxal 5'-phosphate</name>
        <dbReference type="ChEBI" id="CHEBI:597326"/>
    </cofactor>
</comment>
<keyword evidence="8" id="KW-1185">Reference proteome</keyword>
<accession>A0A7D9CWE6</accession>
<evidence type="ECO:0000256" key="3">
    <source>
        <dbReference type="ARBA" id="ARBA00022576"/>
    </source>
</evidence>
<dbReference type="PANTHER" id="PTHR42790">
    <property type="entry name" value="AMINOTRANSFERASE"/>
    <property type="match status" value="1"/>
</dbReference>
<dbReference type="GO" id="GO:0047536">
    <property type="term" value="F:2-aminoadipate transaminase activity"/>
    <property type="evidence" value="ECO:0007669"/>
    <property type="project" value="TreeGrafter"/>
</dbReference>
<evidence type="ECO:0000313" key="8">
    <source>
        <dbReference type="Proteomes" id="UP000478008"/>
    </source>
</evidence>
<dbReference type="InterPro" id="IPR015424">
    <property type="entry name" value="PyrdxlP-dep_Trfase"/>
</dbReference>
<dbReference type="Pfam" id="PF00155">
    <property type="entry name" value="Aminotran_1_2"/>
    <property type="match status" value="1"/>
</dbReference>
<dbReference type="InterPro" id="IPR004839">
    <property type="entry name" value="Aminotransferase_I/II_large"/>
</dbReference>
<keyword evidence="5" id="KW-0663">Pyridoxal phosphate</keyword>
<dbReference type="GO" id="GO:0009074">
    <property type="term" value="P:aromatic amino acid family catabolic process"/>
    <property type="evidence" value="ECO:0007669"/>
    <property type="project" value="TreeGrafter"/>
</dbReference>
<gene>
    <name evidence="7" type="ORF">DEBR0S2_02366G</name>
</gene>